<evidence type="ECO:0000256" key="1">
    <source>
        <dbReference type="SAM" id="Phobius"/>
    </source>
</evidence>
<proteinExistence type="predicted"/>
<dbReference type="RefSeq" id="WP_380062797.1">
    <property type="nucleotide sequence ID" value="NZ_JBHSEI010000010.1"/>
</dbReference>
<evidence type="ECO:0000313" key="2">
    <source>
        <dbReference type="EMBL" id="MFC4639820.1"/>
    </source>
</evidence>
<protein>
    <submittedName>
        <fullName evidence="2">Uncharacterized protein</fullName>
    </submittedName>
</protein>
<organism evidence="2 3">
    <name type="scientific">Deinococcus hohokamensis</name>
    <dbReference type="NCBI Taxonomy" id="309883"/>
    <lineage>
        <taxon>Bacteria</taxon>
        <taxon>Thermotogati</taxon>
        <taxon>Deinococcota</taxon>
        <taxon>Deinococci</taxon>
        <taxon>Deinococcales</taxon>
        <taxon>Deinococcaceae</taxon>
        <taxon>Deinococcus</taxon>
    </lineage>
</organism>
<dbReference type="Proteomes" id="UP001595952">
    <property type="component" value="Unassembled WGS sequence"/>
</dbReference>
<dbReference type="EMBL" id="JBHSEI010000010">
    <property type="protein sequence ID" value="MFC4639820.1"/>
    <property type="molecule type" value="Genomic_DNA"/>
</dbReference>
<keyword evidence="1" id="KW-1133">Transmembrane helix</keyword>
<comment type="caution">
    <text evidence="2">The sequence shown here is derived from an EMBL/GenBank/DDBJ whole genome shotgun (WGS) entry which is preliminary data.</text>
</comment>
<feature type="transmembrane region" description="Helical" evidence="1">
    <location>
        <begin position="61"/>
        <end position="78"/>
    </location>
</feature>
<gene>
    <name evidence="2" type="ORF">ACFO0D_15910</name>
</gene>
<keyword evidence="3" id="KW-1185">Reference proteome</keyword>
<reference evidence="3" key="1">
    <citation type="journal article" date="2019" name="Int. J. Syst. Evol. Microbiol.">
        <title>The Global Catalogue of Microorganisms (GCM) 10K type strain sequencing project: providing services to taxonomists for standard genome sequencing and annotation.</title>
        <authorList>
            <consortium name="The Broad Institute Genomics Platform"/>
            <consortium name="The Broad Institute Genome Sequencing Center for Infectious Disease"/>
            <person name="Wu L."/>
            <person name="Ma J."/>
        </authorList>
    </citation>
    <scope>NUCLEOTIDE SEQUENCE [LARGE SCALE GENOMIC DNA]</scope>
    <source>
        <strain evidence="3">CCUG 55995</strain>
    </source>
</reference>
<keyword evidence="1" id="KW-0812">Transmembrane</keyword>
<name>A0ABV9IDN2_9DEIO</name>
<sequence>MHTFWWERPFLNIGSLIMVLAGVLLIQPDPGMSQVGRWLFAITYSVVGMSMVLAVIQRKKYLSAAVVALSGGLFLYFWF</sequence>
<accession>A0ABV9IDN2</accession>
<keyword evidence="1" id="KW-0472">Membrane</keyword>
<feature type="transmembrane region" description="Helical" evidence="1">
    <location>
        <begin position="38"/>
        <end position="56"/>
    </location>
</feature>
<evidence type="ECO:0000313" key="3">
    <source>
        <dbReference type="Proteomes" id="UP001595952"/>
    </source>
</evidence>
<feature type="transmembrane region" description="Helical" evidence="1">
    <location>
        <begin position="9"/>
        <end position="26"/>
    </location>
</feature>